<keyword evidence="3" id="KW-1185">Reference proteome</keyword>
<evidence type="ECO:0000313" key="3">
    <source>
        <dbReference type="Proteomes" id="UP000199672"/>
    </source>
</evidence>
<feature type="chain" id="PRO_5011571958" evidence="1">
    <location>
        <begin position="19"/>
        <end position="471"/>
    </location>
</feature>
<dbReference type="EMBL" id="FOMH01000002">
    <property type="protein sequence ID" value="SFC78939.1"/>
    <property type="molecule type" value="Genomic_DNA"/>
</dbReference>
<dbReference type="STRING" id="739143.SAMN05216297_102287"/>
<feature type="signal peptide" evidence="1">
    <location>
        <begin position="1"/>
        <end position="18"/>
    </location>
</feature>
<keyword evidence="1" id="KW-0732">Signal</keyword>
<evidence type="ECO:0000313" key="2">
    <source>
        <dbReference type="EMBL" id="SFC78939.1"/>
    </source>
</evidence>
<dbReference type="RefSeq" id="WP_091491148.1">
    <property type="nucleotide sequence ID" value="NZ_FOMH01000002.1"/>
</dbReference>
<protein>
    <submittedName>
        <fullName evidence="2">Uncharacterized protein</fullName>
    </submittedName>
</protein>
<gene>
    <name evidence="2" type="ORF">SAMN05216297_102287</name>
</gene>
<accession>A0A1I1M0N7</accession>
<reference evidence="3" key="1">
    <citation type="submission" date="2016-10" db="EMBL/GenBank/DDBJ databases">
        <authorList>
            <person name="Varghese N."/>
            <person name="Submissions S."/>
        </authorList>
    </citation>
    <scope>NUCLEOTIDE SEQUENCE [LARGE SCALE GENOMIC DNA]</scope>
    <source>
        <strain evidence="3">CGMCC 1.10370</strain>
    </source>
</reference>
<dbReference type="Proteomes" id="UP000199672">
    <property type="component" value="Unassembled WGS sequence"/>
</dbReference>
<name>A0A1I1M0N7_9FLAO</name>
<dbReference type="OrthoDB" id="1351861at2"/>
<proteinExistence type="predicted"/>
<sequence>MKKLYFLFIILTSSQIFSQTTPTYSVDVEYYRFSNGCNNSNVPAQTRKTCDANTTSWNLKNGSTTIATENISLSPVTNTYSIPLLSSYSLSAQVFCSCSGGVPSVPYYVCSESATQTILANGYTYNSVTTNAYGIERSIMSGGYAGGFSIGPSTQVCIGTVIVKNFRPNGITISKVNPSVPAEYIAGQQVDFFAVTPGPTGTRFPDVAYHWQYSLDNKVTWIDAPVSMSNRPNPSFSIKDLLGEIDHVNHFGPIDFRLGYNDRAFTDPYRIMYKPGTVLVKDRTFENPNCYEDDVKNLVVYFDRKLETGETLSILHIVPYPKPAQVTPMLVQPEVTALTYDADTKWYKYKFNIPAGTNLENRYYVIEYQSSVNGAPRGTLAMGEPFLYEAPTPVKFIIQPLTHPSCNNDLVEVKMNVMGGTGTYRFYVDNTLITPTPTKEGDGFYHIRNLNPNAENIIKVTDSKDCIEKNI</sequence>
<evidence type="ECO:0000256" key="1">
    <source>
        <dbReference type="SAM" id="SignalP"/>
    </source>
</evidence>
<dbReference type="AlphaFoldDB" id="A0A1I1M0N7"/>
<organism evidence="2 3">
    <name type="scientific">Flavobacterium phragmitis</name>
    <dbReference type="NCBI Taxonomy" id="739143"/>
    <lineage>
        <taxon>Bacteria</taxon>
        <taxon>Pseudomonadati</taxon>
        <taxon>Bacteroidota</taxon>
        <taxon>Flavobacteriia</taxon>
        <taxon>Flavobacteriales</taxon>
        <taxon>Flavobacteriaceae</taxon>
        <taxon>Flavobacterium</taxon>
    </lineage>
</organism>